<evidence type="ECO:0008006" key="12">
    <source>
        <dbReference type="Google" id="ProtNLM"/>
    </source>
</evidence>
<evidence type="ECO:0000256" key="3">
    <source>
        <dbReference type="ARBA" id="ARBA00022448"/>
    </source>
</evidence>
<feature type="transmembrane region" description="Helical" evidence="9">
    <location>
        <begin position="329"/>
        <end position="351"/>
    </location>
</feature>
<protein>
    <recommendedName>
        <fullName evidence="12">Sulfite efflux pump SSU1</fullName>
    </recommendedName>
</protein>
<sequence length="436" mass="49445">MISQLPIQRSEESLSSSSTQHELPQLGLSLTDASTLSSSNAYTSSKWMAILDLLLVKFHPVYFVIVMGTGITSAVLYNFPIDSIRVGSKYVGIVFFFINLVAFFVIHILFFLRYFCFYKRYDNVSFISLLKNHRLNVFLGAEVMGICTIINMIHYLKPNWRIFTYCLWWINVVLSFLSAWGIAFIMFAINEYKNTDLNATILLPIVTLTVTASTGCIVGSSFMDYPMWQLSTDIVTYMLWGNAIMMSLPLISVYFYKLLVFGIPQKKNIYSSFIPIGIMGQGAYAILLNFSNLGTLIVEHDGLSILGLNHDFSKETLLLVQSMLHLSSISISLFLMSMGFALTVIAILSILKYGIYHKWVKTMWAATFPMGTMSVGFTQIYHITGLLGFKIMGTIYGVMLILITTFCLVNTFLYEFPHRKVFDIIRGNDKTEKQEV</sequence>
<dbReference type="GO" id="GO:0000319">
    <property type="term" value="F:sulfite transmembrane transporter activity"/>
    <property type="evidence" value="ECO:0007669"/>
    <property type="project" value="TreeGrafter"/>
</dbReference>
<feature type="transmembrane region" description="Helical" evidence="9">
    <location>
        <begin position="201"/>
        <end position="222"/>
    </location>
</feature>
<dbReference type="InterPro" id="IPR051629">
    <property type="entry name" value="Sulfite_efflux_TDT"/>
</dbReference>
<comment type="subcellular location">
    <subcellularLocation>
        <location evidence="1">Cell membrane</location>
        <topology evidence="1">Multi-pass membrane protein</topology>
    </subcellularLocation>
</comment>
<evidence type="ECO:0000256" key="5">
    <source>
        <dbReference type="ARBA" id="ARBA00022692"/>
    </source>
</evidence>
<feature type="transmembrane region" description="Helical" evidence="9">
    <location>
        <begin position="268"/>
        <end position="287"/>
    </location>
</feature>
<evidence type="ECO:0000256" key="6">
    <source>
        <dbReference type="ARBA" id="ARBA00022989"/>
    </source>
</evidence>
<keyword evidence="11" id="KW-1185">Reference proteome</keyword>
<dbReference type="InterPro" id="IPR004695">
    <property type="entry name" value="SLAC1/Mae1/Ssu1/TehA"/>
</dbReference>
<dbReference type="Gene3D" id="1.50.10.150">
    <property type="entry name" value="Voltage-dependent anion channel"/>
    <property type="match status" value="1"/>
</dbReference>
<feature type="transmembrane region" description="Helical" evidence="9">
    <location>
        <begin position="162"/>
        <end position="189"/>
    </location>
</feature>
<feature type="transmembrane region" description="Helical" evidence="9">
    <location>
        <begin position="395"/>
        <end position="416"/>
    </location>
</feature>
<proteinExistence type="inferred from homology"/>
<feature type="region of interest" description="Disordered" evidence="8">
    <location>
        <begin position="1"/>
        <end position="20"/>
    </location>
</feature>
<dbReference type="Pfam" id="PF03595">
    <property type="entry name" value="SLAC1"/>
    <property type="match status" value="1"/>
</dbReference>
<keyword evidence="4" id="KW-1003">Cell membrane</keyword>
<evidence type="ECO:0000313" key="11">
    <source>
        <dbReference type="Proteomes" id="UP000094801"/>
    </source>
</evidence>
<evidence type="ECO:0000256" key="8">
    <source>
        <dbReference type="SAM" id="MobiDB-lite"/>
    </source>
</evidence>
<gene>
    <name evidence="10" type="ORF">CANARDRAFT_23525</name>
</gene>
<dbReference type="Proteomes" id="UP000094801">
    <property type="component" value="Unassembled WGS sequence"/>
</dbReference>
<evidence type="ECO:0000313" key="10">
    <source>
        <dbReference type="EMBL" id="ODV84966.1"/>
    </source>
</evidence>
<keyword evidence="5 9" id="KW-0812">Transmembrane</keyword>
<dbReference type="PANTHER" id="PTHR31686">
    <property type="match status" value="1"/>
</dbReference>
<dbReference type="AlphaFoldDB" id="A0A1E4SZM8"/>
<dbReference type="InterPro" id="IPR038665">
    <property type="entry name" value="Voltage-dep_anion_channel_sf"/>
</dbReference>
<evidence type="ECO:0000256" key="1">
    <source>
        <dbReference type="ARBA" id="ARBA00004651"/>
    </source>
</evidence>
<keyword evidence="3" id="KW-0813">Transport</keyword>
<evidence type="ECO:0000256" key="2">
    <source>
        <dbReference type="ARBA" id="ARBA00008566"/>
    </source>
</evidence>
<feature type="transmembrane region" description="Helical" evidence="9">
    <location>
        <begin position="363"/>
        <end position="383"/>
    </location>
</feature>
<reference evidence="11" key="1">
    <citation type="submission" date="2016-04" db="EMBL/GenBank/DDBJ databases">
        <title>Comparative genomics of biotechnologically important yeasts.</title>
        <authorList>
            <consortium name="DOE Joint Genome Institute"/>
            <person name="Riley R."/>
            <person name="Haridas S."/>
            <person name="Wolfe K.H."/>
            <person name="Lopes M.R."/>
            <person name="Hittinger C.T."/>
            <person name="Goker M."/>
            <person name="Salamov A."/>
            <person name="Wisecaver J."/>
            <person name="Long T.M."/>
            <person name="Aerts A.L."/>
            <person name="Barry K."/>
            <person name="Choi C."/>
            <person name="Clum A."/>
            <person name="Coughlan A.Y."/>
            <person name="Deshpande S."/>
            <person name="Douglass A.P."/>
            <person name="Hanson S.J."/>
            <person name="Klenk H.-P."/>
            <person name="Labutti K."/>
            <person name="Lapidus A."/>
            <person name="Lindquist E."/>
            <person name="Lipzen A."/>
            <person name="Meier-Kolthoff J.P."/>
            <person name="Ohm R.A."/>
            <person name="Otillar R.P."/>
            <person name="Pangilinan J."/>
            <person name="Peng Y."/>
            <person name="Rokas A."/>
            <person name="Rosa C.A."/>
            <person name="Scheuner C."/>
            <person name="Sibirny A.A."/>
            <person name="Slot J.C."/>
            <person name="Stielow J.B."/>
            <person name="Sun H."/>
            <person name="Kurtzman C.P."/>
            <person name="Blackwell M."/>
            <person name="Grigoriev I.V."/>
            <person name="Jeffries T.W."/>
        </authorList>
    </citation>
    <scope>NUCLEOTIDE SEQUENCE [LARGE SCALE GENOMIC DNA]</scope>
    <source>
        <strain evidence="11">NRRL YB-2248</strain>
    </source>
</reference>
<feature type="transmembrane region" description="Helical" evidence="9">
    <location>
        <begin position="91"/>
        <end position="116"/>
    </location>
</feature>
<feature type="transmembrane region" description="Helical" evidence="9">
    <location>
        <begin position="137"/>
        <end position="156"/>
    </location>
</feature>
<dbReference type="EMBL" id="KV453854">
    <property type="protein sequence ID" value="ODV84966.1"/>
    <property type="molecule type" value="Genomic_DNA"/>
</dbReference>
<keyword evidence="6 9" id="KW-1133">Transmembrane helix</keyword>
<dbReference type="OrthoDB" id="1099at2759"/>
<feature type="transmembrane region" description="Helical" evidence="9">
    <location>
        <begin position="234"/>
        <end position="256"/>
    </location>
</feature>
<evidence type="ECO:0000256" key="9">
    <source>
        <dbReference type="SAM" id="Phobius"/>
    </source>
</evidence>
<organism evidence="10 11">
    <name type="scientific">[Candida] arabinofermentans NRRL YB-2248</name>
    <dbReference type="NCBI Taxonomy" id="983967"/>
    <lineage>
        <taxon>Eukaryota</taxon>
        <taxon>Fungi</taxon>
        <taxon>Dikarya</taxon>
        <taxon>Ascomycota</taxon>
        <taxon>Saccharomycotina</taxon>
        <taxon>Pichiomycetes</taxon>
        <taxon>Pichiales</taxon>
        <taxon>Pichiaceae</taxon>
        <taxon>Ogataea</taxon>
        <taxon>Ogataea/Candida clade</taxon>
    </lineage>
</organism>
<accession>A0A1E4SZM8</accession>
<comment type="similarity">
    <text evidence="2">Belongs to the tellurite-resistance/dicarboxylate transporter (TDT) family.</text>
</comment>
<keyword evidence="7 9" id="KW-0472">Membrane</keyword>
<dbReference type="PANTHER" id="PTHR31686:SF1">
    <property type="entry name" value="SULFITE EFFLUX PUMP SSU1"/>
    <property type="match status" value="1"/>
</dbReference>
<name>A0A1E4SZM8_9ASCO</name>
<evidence type="ECO:0000256" key="7">
    <source>
        <dbReference type="ARBA" id="ARBA00023136"/>
    </source>
</evidence>
<feature type="transmembrane region" description="Helical" evidence="9">
    <location>
        <begin position="61"/>
        <end position="79"/>
    </location>
</feature>
<dbReference type="STRING" id="983967.A0A1E4SZM8"/>
<dbReference type="GO" id="GO:0005886">
    <property type="term" value="C:plasma membrane"/>
    <property type="evidence" value="ECO:0007669"/>
    <property type="project" value="UniProtKB-SubCell"/>
</dbReference>
<evidence type="ECO:0000256" key="4">
    <source>
        <dbReference type="ARBA" id="ARBA00022475"/>
    </source>
</evidence>